<keyword evidence="9" id="KW-1185">Reference proteome</keyword>
<keyword evidence="2" id="KW-0805">Transcription regulation</keyword>
<feature type="compositionally biased region" description="Low complexity" evidence="6">
    <location>
        <begin position="230"/>
        <end position="245"/>
    </location>
</feature>
<dbReference type="SUPFAM" id="SSF118290">
    <property type="entry name" value="WRKY DNA-binding domain"/>
    <property type="match status" value="1"/>
</dbReference>
<evidence type="ECO:0000256" key="5">
    <source>
        <dbReference type="ARBA" id="ARBA00023242"/>
    </source>
</evidence>
<feature type="region of interest" description="Disordered" evidence="6">
    <location>
        <begin position="1"/>
        <end position="52"/>
    </location>
</feature>
<organism evidence="8 9">
    <name type="scientific">Adiantum capillus-veneris</name>
    <name type="common">Maidenhair fern</name>
    <dbReference type="NCBI Taxonomy" id="13818"/>
    <lineage>
        <taxon>Eukaryota</taxon>
        <taxon>Viridiplantae</taxon>
        <taxon>Streptophyta</taxon>
        <taxon>Embryophyta</taxon>
        <taxon>Tracheophyta</taxon>
        <taxon>Polypodiopsida</taxon>
        <taxon>Polypodiidae</taxon>
        <taxon>Polypodiales</taxon>
        <taxon>Pteridineae</taxon>
        <taxon>Pteridaceae</taxon>
        <taxon>Vittarioideae</taxon>
        <taxon>Adiantum</taxon>
    </lineage>
</organism>
<evidence type="ECO:0000313" key="8">
    <source>
        <dbReference type="EMBL" id="KAI5072666.1"/>
    </source>
</evidence>
<keyword evidence="5" id="KW-0539">Nucleus</keyword>
<feature type="compositionally biased region" description="Basic residues" evidence="6">
    <location>
        <begin position="317"/>
        <end position="327"/>
    </location>
</feature>
<dbReference type="SMART" id="SM00774">
    <property type="entry name" value="WRKY"/>
    <property type="match status" value="1"/>
</dbReference>
<dbReference type="Gene3D" id="2.20.25.80">
    <property type="entry name" value="WRKY domain"/>
    <property type="match status" value="1"/>
</dbReference>
<comment type="subcellular location">
    <subcellularLocation>
        <location evidence="1">Nucleus</location>
    </subcellularLocation>
</comment>
<dbReference type="OrthoDB" id="1936515at2759"/>
<keyword evidence="3" id="KW-0238">DNA-binding</keyword>
<dbReference type="GO" id="GO:0005634">
    <property type="term" value="C:nucleus"/>
    <property type="evidence" value="ECO:0007669"/>
    <property type="project" value="UniProtKB-SubCell"/>
</dbReference>
<gene>
    <name evidence="8" type="ORF">GOP47_0012772</name>
</gene>
<evidence type="ECO:0000313" key="9">
    <source>
        <dbReference type="Proteomes" id="UP000886520"/>
    </source>
</evidence>
<feature type="compositionally biased region" description="Basic and acidic residues" evidence="6">
    <location>
        <begin position="274"/>
        <end position="300"/>
    </location>
</feature>
<dbReference type="InterPro" id="IPR003657">
    <property type="entry name" value="WRKY_dom"/>
</dbReference>
<evidence type="ECO:0000256" key="3">
    <source>
        <dbReference type="ARBA" id="ARBA00023125"/>
    </source>
</evidence>
<feature type="domain" description="WRKY" evidence="7">
    <location>
        <begin position="336"/>
        <end position="374"/>
    </location>
</feature>
<dbReference type="InterPro" id="IPR044810">
    <property type="entry name" value="WRKY_plant"/>
</dbReference>
<dbReference type="GO" id="GO:0043565">
    <property type="term" value="F:sequence-specific DNA binding"/>
    <property type="evidence" value="ECO:0007669"/>
    <property type="project" value="InterPro"/>
</dbReference>
<dbReference type="Pfam" id="PF03106">
    <property type="entry name" value="WRKY"/>
    <property type="match status" value="1"/>
</dbReference>
<dbReference type="Proteomes" id="UP000886520">
    <property type="component" value="Chromosome 12"/>
</dbReference>
<dbReference type="AlphaFoldDB" id="A0A9D4URJ3"/>
<feature type="region of interest" description="Disordered" evidence="6">
    <location>
        <begin position="226"/>
        <end position="329"/>
    </location>
</feature>
<dbReference type="InterPro" id="IPR036576">
    <property type="entry name" value="WRKY_dom_sf"/>
</dbReference>
<dbReference type="PANTHER" id="PTHR31221:SF371">
    <property type="entry name" value="WRKY DOMAIN-CONTAINING PROTEIN"/>
    <property type="match status" value="1"/>
</dbReference>
<keyword evidence="4" id="KW-0804">Transcription</keyword>
<proteinExistence type="predicted"/>
<dbReference type="PROSITE" id="PS50811">
    <property type="entry name" value="WRKY"/>
    <property type="match status" value="1"/>
</dbReference>
<dbReference type="GO" id="GO:0003700">
    <property type="term" value="F:DNA-binding transcription factor activity"/>
    <property type="evidence" value="ECO:0007669"/>
    <property type="project" value="InterPro"/>
</dbReference>
<evidence type="ECO:0000256" key="6">
    <source>
        <dbReference type="SAM" id="MobiDB-lite"/>
    </source>
</evidence>
<name>A0A9D4URJ3_ADICA</name>
<sequence>MAREPYDGGGQGTSEKDLEDAFWASMAPSSTAGPQAGSRGTASNIAPSYAAQQTTTTSGSSSIWSFPYSFPPMTPISQFLMQDVPSTPLPYADSWSTLSSTGNPDHSRLLSYTQCLQEGMDTSAAALSSYSDLLGMSRPSTGSRTYMSAIGTTHVSTSAITSPPELKQEQQEEASPLIATTSTSVHSLGRFSSSTYAQLLQDMATSSSILPPQLIAGANVLRDYPSPANVGSGEQGVSSTSSSESDAGHARGEQLVSLQEEVKASGSAGGGMEAHQHEEKAASAGQERESPSPTDHENPSAEKAAPLETTKKQSEKTKKKGQKRHREPRVALVTKSEVEHLEDGFRWRKYGQKAVKNSPYPRSYYRCTNSKCTAEGEEGDEFFFVSVFIVGGPYLHILNCTLTILWKVQGSYVVGAGIGLKAEHDSVDLHNIESRAQLCRPTYLDWTGGKVLDTVALLV</sequence>
<feature type="compositionally biased region" description="Polar residues" evidence="6">
    <location>
        <begin position="27"/>
        <end position="52"/>
    </location>
</feature>
<evidence type="ECO:0000256" key="2">
    <source>
        <dbReference type="ARBA" id="ARBA00023015"/>
    </source>
</evidence>
<dbReference type="EMBL" id="JABFUD020000012">
    <property type="protein sequence ID" value="KAI5072666.1"/>
    <property type="molecule type" value="Genomic_DNA"/>
</dbReference>
<evidence type="ECO:0000259" key="7">
    <source>
        <dbReference type="PROSITE" id="PS50811"/>
    </source>
</evidence>
<protein>
    <recommendedName>
        <fullName evidence="7">WRKY domain-containing protein</fullName>
    </recommendedName>
</protein>
<evidence type="ECO:0000256" key="4">
    <source>
        <dbReference type="ARBA" id="ARBA00023163"/>
    </source>
</evidence>
<reference evidence="8" key="1">
    <citation type="submission" date="2021-01" db="EMBL/GenBank/DDBJ databases">
        <title>Adiantum capillus-veneris genome.</title>
        <authorList>
            <person name="Fang Y."/>
            <person name="Liao Q."/>
        </authorList>
    </citation>
    <scope>NUCLEOTIDE SEQUENCE</scope>
    <source>
        <strain evidence="8">H3</strain>
        <tissue evidence="8">Leaf</tissue>
    </source>
</reference>
<comment type="caution">
    <text evidence="8">The sequence shown here is derived from an EMBL/GenBank/DDBJ whole genome shotgun (WGS) entry which is preliminary data.</text>
</comment>
<accession>A0A9D4URJ3</accession>
<dbReference type="PANTHER" id="PTHR31221">
    <property type="entry name" value="WRKY TRANSCRIPTION FACTOR PROTEIN 1-RELATED"/>
    <property type="match status" value="1"/>
</dbReference>
<evidence type="ECO:0000256" key="1">
    <source>
        <dbReference type="ARBA" id="ARBA00004123"/>
    </source>
</evidence>